<dbReference type="EMBL" id="BIFR01000001">
    <property type="protein sequence ID" value="GCE13843.1"/>
    <property type="molecule type" value="Genomic_DNA"/>
</dbReference>
<gene>
    <name evidence="2" type="ORF">KTT_37020</name>
</gene>
<dbReference type="GO" id="GO:0007165">
    <property type="term" value="P:signal transduction"/>
    <property type="evidence" value="ECO:0007669"/>
    <property type="project" value="InterPro"/>
</dbReference>
<organism evidence="2 3">
    <name type="scientific">Tengunoibacter tsumagoiensis</name>
    <dbReference type="NCBI Taxonomy" id="2014871"/>
    <lineage>
        <taxon>Bacteria</taxon>
        <taxon>Bacillati</taxon>
        <taxon>Chloroflexota</taxon>
        <taxon>Ktedonobacteria</taxon>
        <taxon>Ktedonobacterales</taxon>
        <taxon>Dictyobacteraceae</taxon>
        <taxon>Tengunoibacter</taxon>
    </lineage>
</organism>
<reference evidence="3" key="1">
    <citation type="submission" date="2018-12" db="EMBL/GenBank/DDBJ databases">
        <title>Tengunoibacter tsumagoiensis gen. nov., sp. nov., Dictyobacter kobayashii sp. nov., D. alpinus sp. nov., and D. joshuensis sp. nov. and description of Dictyobacteraceae fam. nov. within the order Ktedonobacterales isolated from Tengu-no-mugimeshi.</title>
        <authorList>
            <person name="Wang C.M."/>
            <person name="Zheng Y."/>
            <person name="Sakai Y."/>
            <person name="Toyoda A."/>
            <person name="Minakuchi Y."/>
            <person name="Abe K."/>
            <person name="Yokota A."/>
            <person name="Yabe S."/>
        </authorList>
    </citation>
    <scope>NUCLEOTIDE SEQUENCE [LARGE SCALE GENOMIC DNA]</scope>
    <source>
        <strain evidence="3">Uno3</strain>
    </source>
</reference>
<name>A0A402A3X1_9CHLR</name>
<proteinExistence type="predicted"/>
<comment type="caution">
    <text evidence="2">The sequence shown here is derived from an EMBL/GenBank/DDBJ whole genome shotgun (WGS) entry which is preliminary data.</text>
</comment>
<dbReference type="InterPro" id="IPR000157">
    <property type="entry name" value="TIR_dom"/>
</dbReference>
<dbReference type="SMART" id="SM00255">
    <property type="entry name" value="TIR"/>
    <property type="match status" value="1"/>
</dbReference>
<dbReference type="Proteomes" id="UP000287352">
    <property type="component" value="Unassembled WGS sequence"/>
</dbReference>
<dbReference type="Gene3D" id="3.40.50.10140">
    <property type="entry name" value="Toll/interleukin-1 receptor homology (TIR) domain"/>
    <property type="match status" value="1"/>
</dbReference>
<dbReference type="SUPFAM" id="SSF52200">
    <property type="entry name" value="Toll/Interleukin receptor TIR domain"/>
    <property type="match status" value="1"/>
</dbReference>
<dbReference type="RefSeq" id="WP_126581336.1">
    <property type="nucleotide sequence ID" value="NZ_BIFR01000001.1"/>
</dbReference>
<dbReference type="AlphaFoldDB" id="A0A402A3X1"/>
<feature type="domain" description="TIR" evidence="1">
    <location>
        <begin position="4"/>
        <end position="146"/>
    </location>
</feature>
<protein>
    <recommendedName>
        <fullName evidence="1">TIR domain-containing protein</fullName>
    </recommendedName>
</protein>
<evidence type="ECO:0000313" key="2">
    <source>
        <dbReference type="EMBL" id="GCE13843.1"/>
    </source>
</evidence>
<dbReference type="PROSITE" id="PS50104">
    <property type="entry name" value="TIR"/>
    <property type="match status" value="1"/>
</dbReference>
<evidence type="ECO:0000313" key="3">
    <source>
        <dbReference type="Proteomes" id="UP000287352"/>
    </source>
</evidence>
<evidence type="ECO:0000259" key="1">
    <source>
        <dbReference type="PROSITE" id="PS50104"/>
    </source>
</evidence>
<sequence>MAESPLDVFISYSHKDKVLRDGLSTALSNLQRQNIIHTWYDGDLVPGSEWQKILMHKLTTAHIILLLISADFIASDFCYSKEMGIALERHHKGEACVIPILLRPCDWKGAPFSELQIIPENNKAITKWADRDEAFTEVTNGIRKSIAEFKSRQSRS</sequence>
<accession>A0A402A3X1</accession>
<dbReference type="OrthoDB" id="165080at2"/>
<dbReference type="InterPro" id="IPR035897">
    <property type="entry name" value="Toll_tir_struct_dom_sf"/>
</dbReference>
<dbReference type="Pfam" id="PF13676">
    <property type="entry name" value="TIR_2"/>
    <property type="match status" value="1"/>
</dbReference>
<keyword evidence="3" id="KW-1185">Reference proteome</keyword>